<reference evidence="2" key="1">
    <citation type="submission" date="2022-11" db="UniProtKB">
        <authorList>
            <consortium name="WormBaseParasite"/>
        </authorList>
    </citation>
    <scope>IDENTIFICATION</scope>
</reference>
<sequence length="118" mass="14134">MHFQKLMHDVFSQTNSCIQEVNDYMYQLQMSILLQTTQMQQQPQQQQCYMPQCTSYMPMFQMMPQMMPQQWQYRQQPQMNMYQAVAPTAVTPVIVEPPTSINPKIRNTYNYNHPDTLE</sequence>
<protein>
    <submittedName>
        <fullName evidence="2">Uncharacterized protein</fullName>
    </submittedName>
</protein>
<dbReference type="WBParaSite" id="ES5_v2.g12360.t1">
    <property type="protein sequence ID" value="ES5_v2.g12360.t1"/>
    <property type="gene ID" value="ES5_v2.g12360"/>
</dbReference>
<accession>A0AC34F627</accession>
<organism evidence="1 2">
    <name type="scientific">Panagrolaimus sp. ES5</name>
    <dbReference type="NCBI Taxonomy" id="591445"/>
    <lineage>
        <taxon>Eukaryota</taxon>
        <taxon>Metazoa</taxon>
        <taxon>Ecdysozoa</taxon>
        <taxon>Nematoda</taxon>
        <taxon>Chromadorea</taxon>
        <taxon>Rhabditida</taxon>
        <taxon>Tylenchina</taxon>
        <taxon>Panagrolaimomorpha</taxon>
        <taxon>Panagrolaimoidea</taxon>
        <taxon>Panagrolaimidae</taxon>
        <taxon>Panagrolaimus</taxon>
    </lineage>
</organism>
<evidence type="ECO:0000313" key="2">
    <source>
        <dbReference type="WBParaSite" id="ES5_v2.g12360.t1"/>
    </source>
</evidence>
<evidence type="ECO:0000313" key="1">
    <source>
        <dbReference type="Proteomes" id="UP000887579"/>
    </source>
</evidence>
<proteinExistence type="predicted"/>
<dbReference type="Proteomes" id="UP000887579">
    <property type="component" value="Unplaced"/>
</dbReference>
<name>A0AC34F627_9BILA</name>